<evidence type="ECO:0000313" key="1">
    <source>
        <dbReference type="EMBL" id="KAI4467885.1"/>
    </source>
</evidence>
<keyword evidence="2" id="KW-1185">Reference proteome</keyword>
<evidence type="ECO:0000313" key="2">
    <source>
        <dbReference type="Proteomes" id="UP001056778"/>
    </source>
</evidence>
<sequence length="535" mass="63429">MIHEALFALWNYPDDLFKTVTEEEWLNSVELQEFLHPGEQDNQLVIQNNIRPGLYIKAFCDGLDNVLQSYKNAVVDIENTFLKNPSLTLAYILGEIQKFDTLLEVLSKMIRMIETENIHGVLLMSRLYLYTNCGIPLVVDAANRIVWIVRNDPKKTEDVSYQLKYRRDIWNGKDVEYYQKIQRLENYPFNLANFDKTIEECRLRITQYLWTIMVNEAKILKHLQHVRDYYALGRGELFQQFILTAGNHLKEAPNNYILKNLNLIFTETATKMYGENDKSYQKFELALIKTSEANTNPWTSLKLNFDIVWPLHIIFHPKALELYNKLFQFLLTITRTQIELNKLWQLHMSYKNKIDRRVWTLRHSLVYLVNNLQYYLQVDVIEAEFSVLKEAVKNANEFEDIIRLHSKFMSKLLSKTFVMCVDETTHHDHNHSLYQVPSLNFNTKNTIYNIILLLLEVCNEFCLIATTWNAELNELEVRELNELEKRADNLTEMLLRILYNIHQKVSGPDLLQLLYRLDFNRWYSKNKPDFNLSSV</sequence>
<protein>
    <submittedName>
        <fullName evidence="1">Gamma tubulin complex protein</fullName>
    </submittedName>
</protein>
<dbReference type="Proteomes" id="UP001056778">
    <property type="component" value="Chromosome 2"/>
</dbReference>
<reference evidence="1" key="1">
    <citation type="submission" date="2022-04" db="EMBL/GenBank/DDBJ databases">
        <title>Chromosome-scale genome assembly of Holotrichia oblita Faldermann.</title>
        <authorList>
            <person name="Rongchong L."/>
        </authorList>
    </citation>
    <scope>NUCLEOTIDE SEQUENCE</scope>
    <source>
        <strain evidence="1">81SQS9</strain>
    </source>
</reference>
<organism evidence="1 2">
    <name type="scientific">Holotrichia oblita</name>
    <name type="common">Chafer beetle</name>
    <dbReference type="NCBI Taxonomy" id="644536"/>
    <lineage>
        <taxon>Eukaryota</taxon>
        <taxon>Metazoa</taxon>
        <taxon>Ecdysozoa</taxon>
        <taxon>Arthropoda</taxon>
        <taxon>Hexapoda</taxon>
        <taxon>Insecta</taxon>
        <taxon>Pterygota</taxon>
        <taxon>Neoptera</taxon>
        <taxon>Endopterygota</taxon>
        <taxon>Coleoptera</taxon>
        <taxon>Polyphaga</taxon>
        <taxon>Scarabaeiformia</taxon>
        <taxon>Scarabaeidae</taxon>
        <taxon>Melolonthinae</taxon>
        <taxon>Holotrichia</taxon>
    </lineage>
</organism>
<comment type="caution">
    <text evidence="1">The sequence shown here is derived from an EMBL/GenBank/DDBJ whole genome shotgun (WGS) entry which is preliminary data.</text>
</comment>
<proteinExistence type="predicted"/>
<gene>
    <name evidence="1" type="ORF">MML48_2g00004226</name>
</gene>
<dbReference type="EMBL" id="CM043016">
    <property type="protein sequence ID" value="KAI4467885.1"/>
    <property type="molecule type" value="Genomic_DNA"/>
</dbReference>
<name>A0ACB9TM67_HOLOL</name>
<accession>A0ACB9TM67</accession>